<evidence type="ECO:0000256" key="7">
    <source>
        <dbReference type="ARBA" id="ARBA00038929"/>
    </source>
</evidence>
<dbReference type="EC" id="3.2.1.58" evidence="7"/>
<evidence type="ECO:0000256" key="1">
    <source>
        <dbReference type="ARBA" id="ARBA00005641"/>
    </source>
</evidence>
<dbReference type="Proteomes" id="UP001556367">
    <property type="component" value="Unassembled WGS sequence"/>
</dbReference>
<keyword evidence="11" id="KW-1185">Reference proteome</keyword>
<evidence type="ECO:0000256" key="2">
    <source>
        <dbReference type="ARBA" id="ARBA00022801"/>
    </source>
</evidence>
<protein>
    <recommendedName>
        <fullName evidence="7">glucan 1,3-beta-glucosidase</fullName>
        <ecNumber evidence="7">3.2.1.58</ecNumber>
    </recommendedName>
</protein>
<evidence type="ECO:0000256" key="8">
    <source>
        <dbReference type="SAM" id="MobiDB-lite"/>
    </source>
</evidence>
<feature type="compositionally biased region" description="Low complexity" evidence="8">
    <location>
        <begin position="115"/>
        <end position="136"/>
    </location>
</feature>
<dbReference type="PANTHER" id="PTHR31297:SF34">
    <property type="entry name" value="GLUCAN 1,3-BETA-GLUCOSIDASE 2"/>
    <property type="match status" value="1"/>
</dbReference>
<proteinExistence type="inferred from homology"/>
<comment type="similarity">
    <text evidence="1">Belongs to the glycosyl hydrolase 5 (cellulase A) family.</text>
</comment>
<evidence type="ECO:0000313" key="10">
    <source>
        <dbReference type="EMBL" id="KAL0946390.1"/>
    </source>
</evidence>
<reference evidence="11" key="1">
    <citation type="submission" date="2024-06" db="EMBL/GenBank/DDBJ databases">
        <title>Multi-omics analyses provide insights into the biosynthesis of the anticancer antibiotic pleurotin in Hohenbuehelia grisea.</title>
        <authorList>
            <person name="Weaver J.A."/>
            <person name="Alberti F."/>
        </authorList>
    </citation>
    <scope>NUCLEOTIDE SEQUENCE [LARGE SCALE GENOMIC DNA]</scope>
    <source>
        <strain evidence="11">T-177</strain>
    </source>
</reference>
<keyword evidence="9" id="KW-0812">Transmembrane</keyword>
<evidence type="ECO:0000313" key="11">
    <source>
        <dbReference type="Proteomes" id="UP001556367"/>
    </source>
</evidence>
<keyword evidence="9" id="KW-1133">Transmembrane helix</keyword>
<evidence type="ECO:0000256" key="5">
    <source>
        <dbReference type="ARBA" id="ARBA00023316"/>
    </source>
</evidence>
<dbReference type="PANTHER" id="PTHR31297">
    <property type="entry name" value="GLUCAN ENDO-1,6-BETA-GLUCOSIDASE B"/>
    <property type="match status" value="1"/>
</dbReference>
<dbReference type="EMBL" id="JASNQZ010000015">
    <property type="protein sequence ID" value="KAL0946390.1"/>
    <property type="molecule type" value="Genomic_DNA"/>
</dbReference>
<keyword evidence="4" id="KW-0326">Glycosidase</keyword>
<evidence type="ECO:0000256" key="9">
    <source>
        <dbReference type="SAM" id="Phobius"/>
    </source>
</evidence>
<keyword evidence="5" id="KW-0961">Cell wall biogenesis/degradation</keyword>
<accession>A0ABR3IST7</accession>
<feature type="region of interest" description="Disordered" evidence="8">
    <location>
        <begin position="114"/>
        <end position="151"/>
    </location>
</feature>
<dbReference type="InterPro" id="IPR050386">
    <property type="entry name" value="Glycosyl_hydrolase_5"/>
</dbReference>
<evidence type="ECO:0000256" key="6">
    <source>
        <dbReference type="ARBA" id="ARBA00036824"/>
    </source>
</evidence>
<dbReference type="SUPFAM" id="SSF51445">
    <property type="entry name" value="(Trans)glycosidases"/>
    <property type="match status" value="1"/>
</dbReference>
<comment type="catalytic activity">
    <reaction evidence="6">
        <text>Successive hydrolysis of beta-D-glucose units from the non-reducing ends of (1-&gt;3)-beta-D-glucans, releasing alpha-glucose.</text>
        <dbReference type="EC" id="3.2.1.58"/>
    </reaction>
</comment>
<comment type="caution">
    <text evidence="10">The sequence shown here is derived from an EMBL/GenBank/DDBJ whole genome shotgun (WGS) entry which is preliminary data.</text>
</comment>
<gene>
    <name evidence="10" type="ORF">HGRIS_012619</name>
</gene>
<keyword evidence="9" id="KW-0472">Membrane</keyword>
<sequence length="750" mass="79723">MATNSPDLSAPMRAPLPNDSDSAYASSLGMEAPRASYLAPSDRAPSSSQLISAADKQESSAYAAQPGGTDGDSPRRRKRLPLILGVIAGLIALILIIVLPVYFTVIKPKNNVNTAAASPASSGSSSDSGNSGSGNSEPGKPATAAAFTGGDGSTIIKEDGSTFTYSNKFGGFWVSDPKDPFNNGARPNSWTPPLNQSWTWGKDRVFGVNLGGLFVLEPFIVPSLYQKYPGSRDEYSLSQLMGADTANGGFAQLEDHYNTFITEEDIAEIAGAGLNWIRLPIPFWAVDIWNGTEGHSPNTNEPFFAKTSWKYIVRVLGWARKYGLRVNLDLHTLPGSQNGYNHSGKLGQVNFLYGNMGIANAQRAMNYIRVLTEFINRPEWRDVVPVFGIVNEVLTSQIGRPIAGSFYYEVHNMIREITGIGEGKGPYISIHDGFAGLSNWAGFMDGGDRVMLDTHPYFAFGGGAALDPIDTSTNDDDAGGIWPRQACDRWAAGIQSSQRDFGVTVAGEWSNGFNDCGLFLKGVPGSHTYGGDCSVWQDSSNWSQATKAGLKAFAEASMDALGDFFFWTWKIGPSNVSGKVESPLWSYKLGLENGWMPKDPRTSVGKCARLGVNVRPFNGQYQPWATGGAGAGQFSPSVSAAIGTWPPAQISGDSGMLNVNQLPMYATTGTVVSLPGPTGTETVASTGGPIEVSGCDYPDAWNANSVPLPAGACTGTLAPRSAPTPLAKRVASADAGAVTHAPGHIHGRRR</sequence>
<keyword evidence="3" id="KW-0325">Glycoprotein</keyword>
<evidence type="ECO:0000256" key="3">
    <source>
        <dbReference type="ARBA" id="ARBA00023180"/>
    </source>
</evidence>
<organism evidence="10 11">
    <name type="scientific">Hohenbuehelia grisea</name>
    <dbReference type="NCBI Taxonomy" id="104357"/>
    <lineage>
        <taxon>Eukaryota</taxon>
        <taxon>Fungi</taxon>
        <taxon>Dikarya</taxon>
        <taxon>Basidiomycota</taxon>
        <taxon>Agaricomycotina</taxon>
        <taxon>Agaricomycetes</taxon>
        <taxon>Agaricomycetidae</taxon>
        <taxon>Agaricales</taxon>
        <taxon>Pleurotineae</taxon>
        <taxon>Pleurotaceae</taxon>
        <taxon>Hohenbuehelia</taxon>
    </lineage>
</organism>
<feature type="transmembrane region" description="Helical" evidence="9">
    <location>
        <begin position="82"/>
        <end position="103"/>
    </location>
</feature>
<dbReference type="InterPro" id="IPR017853">
    <property type="entry name" value="GH"/>
</dbReference>
<dbReference type="Gene3D" id="3.20.20.80">
    <property type="entry name" value="Glycosidases"/>
    <property type="match status" value="1"/>
</dbReference>
<feature type="region of interest" description="Disordered" evidence="8">
    <location>
        <begin position="1"/>
        <end position="76"/>
    </location>
</feature>
<keyword evidence="2" id="KW-0378">Hydrolase</keyword>
<name>A0ABR3IST7_9AGAR</name>
<evidence type="ECO:0000256" key="4">
    <source>
        <dbReference type="ARBA" id="ARBA00023295"/>
    </source>
</evidence>